<dbReference type="AlphaFoldDB" id="A0A2N5T6I4"/>
<organism evidence="1 2">
    <name type="scientific">Puccinia coronata f. sp. avenae</name>
    <dbReference type="NCBI Taxonomy" id="200324"/>
    <lineage>
        <taxon>Eukaryota</taxon>
        <taxon>Fungi</taxon>
        <taxon>Dikarya</taxon>
        <taxon>Basidiomycota</taxon>
        <taxon>Pucciniomycotina</taxon>
        <taxon>Pucciniomycetes</taxon>
        <taxon>Pucciniales</taxon>
        <taxon>Pucciniaceae</taxon>
        <taxon>Puccinia</taxon>
    </lineage>
</organism>
<protein>
    <submittedName>
        <fullName evidence="1">Uncharacterized protein</fullName>
    </submittedName>
</protein>
<gene>
    <name evidence="1" type="ORF">PCASD_21747</name>
</gene>
<reference evidence="1 2" key="1">
    <citation type="submission" date="2017-11" db="EMBL/GenBank/DDBJ databases">
        <title>De novo assembly and phasing of dikaryotic genomes from two isolates of Puccinia coronata f. sp. avenae, the causal agent of oat crown rust.</title>
        <authorList>
            <person name="Miller M.E."/>
            <person name="Zhang Y."/>
            <person name="Omidvar V."/>
            <person name="Sperschneider J."/>
            <person name="Schwessinger B."/>
            <person name="Raley C."/>
            <person name="Palmer J.M."/>
            <person name="Garnica D."/>
            <person name="Upadhyaya N."/>
            <person name="Rathjen J."/>
            <person name="Taylor J.M."/>
            <person name="Park R.F."/>
            <person name="Dodds P.N."/>
            <person name="Hirsch C.D."/>
            <person name="Kianian S.F."/>
            <person name="Figueroa M."/>
        </authorList>
    </citation>
    <scope>NUCLEOTIDE SEQUENCE [LARGE SCALE GENOMIC DNA]</scope>
    <source>
        <strain evidence="1">12SD80</strain>
    </source>
</reference>
<evidence type="ECO:0000313" key="1">
    <source>
        <dbReference type="EMBL" id="PLW21093.1"/>
    </source>
</evidence>
<accession>A0A2N5T6I4</accession>
<dbReference type="EMBL" id="PGCI01000689">
    <property type="protein sequence ID" value="PLW21093.1"/>
    <property type="molecule type" value="Genomic_DNA"/>
</dbReference>
<name>A0A2N5T6I4_9BASI</name>
<comment type="caution">
    <text evidence="1">The sequence shown here is derived from an EMBL/GenBank/DDBJ whole genome shotgun (WGS) entry which is preliminary data.</text>
</comment>
<proteinExistence type="predicted"/>
<sequence length="81" mass="8253">MHGTLPAVALGLSASFNIHPIASGIGPPNSVTYAMDNAASATDTSVIGTSGAHAAKKIIIAWRTEGTTVKTTRPTGHQEAR</sequence>
<dbReference type="Proteomes" id="UP000235392">
    <property type="component" value="Unassembled WGS sequence"/>
</dbReference>
<evidence type="ECO:0000313" key="2">
    <source>
        <dbReference type="Proteomes" id="UP000235392"/>
    </source>
</evidence>